<gene>
    <name evidence="2" type="ORF">F5878DRAFT_672989</name>
</gene>
<evidence type="ECO:0000256" key="1">
    <source>
        <dbReference type="SAM" id="MobiDB-lite"/>
    </source>
</evidence>
<protein>
    <submittedName>
        <fullName evidence="2">Uncharacterized protein</fullName>
    </submittedName>
</protein>
<reference evidence="2" key="1">
    <citation type="submission" date="2022-08" db="EMBL/GenBank/DDBJ databases">
        <authorList>
            <consortium name="DOE Joint Genome Institute"/>
            <person name="Min B."/>
            <person name="Riley R."/>
            <person name="Sierra-Patev S."/>
            <person name="Naranjo-Ortiz M."/>
            <person name="Looney B."/>
            <person name="Konkel Z."/>
            <person name="Slot J.C."/>
            <person name="Sakamoto Y."/>
            <person name="Steenwyk J.L."/>
            <person name="Rokas A."/>
            <person name="Carro J."/>
            <person name="Camarero S."/>
            <person name="Ferreira P."/>
            <person name="Molpeceres G."/>
            <person name="Ruiz-Duenas F.J."/>
            <person name="Serrano A."/>
            <person name="Henrissat B."/>
            <person name="Drula E."/>
            <person name="Hughes K.W."/>
            <person name="Mata J.L."/>
            <person name="Ishikawa N.K."/>
            <person name="Vargas-Isla R."/>
            <person name="Ushijima S."/>
            <person name="Smith C.A."/>
            <person name="Ahrendt S."/>
            <person name="Andreopoulos W."/>
            <person name="He G."/>
            <person name="Labutti K."/>
            <person name="Lipzen A."/>
            <person name="Ng V."/>
            <person name="Sandor L."/>
            <person name="Barry K."/>
            <person name="Martinez A.T."/>
            <person name="Xiao Y."/>
            <person name="Gibbons J.G."/>
            <person name="Terashima K."/>
            <person name="Hibbett D.S."/>
            <person name="Grigoriev I.V."/>
        </authorList>
    </citation>
    <scope>NUCLEOTIDE SEQUENCE</scope>
    <source>
        <strain evidence="2">TFB9207</strain>
    </source>
</reference>
<evidence type="ECO:0000313" key="3">
    <source>
        <dbReference type="Proteomes" id="UP001163846"/>
    </source>
</evidence>
<feature type="compositionally biased region" description="Low complexity" evidence="1">
    <location>
        <begin position="216"/>
        <end position="231"/>
    </location>
</feature>
<proteinExistence type="predicted"/>
<feature type="region of interest" description="Disordered" evidence="1">
    <location>
        <begin position="1"/>
        <end position="113"/>
    </location>
</feature>
<feature type="compositionally biased region" description="Basic and acidic residues" evidence="1">
    <location>
        <begin position="15"/>
        <end position="25"/>
    </location>
</feature>
<dbReference type="AlphaFoldDB" id="A0AA38NW93"/>
<sequence length="512" mass="55628">MPPKTRRMAQISAVDKARTCAEKSQAHNGTRRQVMDSVTIARTQNKKNRPKQSTPVVPPAAPASPSPPASPPPRDASPSPPPARLPLTAGPATSVASYPPTELLSPPAAGVAPEDYSISRKQMLKEGWYLLKSYAQDEASPDEVSDFLKLAKDPDLDQAFGNIIGCEPDENDRRDALIGMVNKKIDELESPAVPMKKRAVKTMFRPARAGQDDSASRPPTTTHPSPRAPSTLDLPPGGPSNTIGLPGPSDLAPASPLREPSRQLLDAPQLDAATPTPPPNAHPYCTVGEFPSSIPPTSPSPMTMGGEEQSPNSENVPAETSVRRSDANVVERRRKLLALAAKVSNRRSEASQPAGSDETNTKQKKSKRDQKRQQRKGKQRALTPVSEDAEEAEAFAIRQHYHDDLEALAKRSGKNLTTLLAVVGDVVPDNRSLNPWNVFQIYAIHSDGLGMKAGPNESESQFKGRISKCYTDLRDHGAQPGQLDLDGILEWYQMEMAEETIEERTRGHQLRL</sequence>
<dbReference type="Proteomes" id="UP001163846">
    <property type="component" value="Unassembled WGS sequence"/>
</dbReference>
<comment type="caution">
    <text evidence="2">The sequence shown here is derived from an EMBL/GenBank/DDBJ whole genome shotgun (WGS) entry which is preliminary data.</text>
</comment>
<feature type="compositionally biased region" description="Basic and acidic residues" evidence="1">
    <location>
        <begin position="321"/>
        <end position="331"/>
    </location>
</feature>
<accession>A0AA38NW93</accession>
<feature type="compositionally biased region" description="Pro residues" evidence="1">
    <location>
        <begin position="56"/>
        <end position="84"/>
    </location>
</feature>
<dbReference type="EMBL" id="MU807237">
    <property type="protein sequence ID" value="KAJ3831784.1"/>
    <property type="molecule type" value="Genomic_DNA"/>
</dbReference>
<feature type="region of interest" description="Disordered" evidence="1">
    <location>
        <begin position="189"/>
        <end position="387"/>
    </location>
</feature>
<keyword evidence="3" id="KW-1185">Reference proteome</keyword>
<evidence type="ECO:0000313" key="2">
    <source>
        <dbReference type="EMBL" id="KAJ3831784.1"/>
    </source>
</evidence>
<organism evidence="2 3">
    <name type="scientific">Lentinula raphanica</name>
    <dbReference type="NCBI Taxonomy" id="153919"/>
    <lineage>
        <taxon>Eukaryota</taxon>
        <taxon>Fungi</taxon>
        <taxon>Dikarya</taxon>
        <taxon>Basidiomycota</taxon>
        <taxon>Agaricomycotina</taxon>
        <taxon>Agaricomycetes</taxon>
        <taxon>Agaricomycetidae</taxon>
        <taxon>Agaricales</taxon>
        <taxon>Marasmiineae</taxon>
        <taxon>Omphalotaceae</taxon>
        <taxon>Lentinula</taxon>
    </lineage>
</organism>
<name>A0AA38NW93_9AGAR</name>
<feature type="compositionally biased region" description="Basic residues" evidence="1">
    <location>
        <begin position="362"/>
        <end position="379"/>
    </location>
</feature>